<organism evidence="4 5">
    <name type="scientific">Lentilactobacillus kefiri</name>
    <name type="common">Lactobacillus kefiri</name>
    <dbReference type="NCBI Taxonomy" id="33962"/>
    <lineage>
        <taxon>Bacteria</taxon>
        <taxon>Bacillati</taxon>
        <taxon>Bacillota</taxon>
        <taxon>Bacilli</taxon>
        <taxon>Lactobacillales</taxon>
        <taxon>Lactobacillaceae</taxon>
        <taxon>Lentilactobacillus</taxon>
    </lineage>
</organism>
<proteinExistence type="predicted"/>
<dbReference type="Pfam" id="PF13240">
    <property type="entry name" value="Zn_Ribbon_1"/>
    <property type="match status" value="1"/>
</dbReference>
<keyword evidence="5" id="KW-1185">Reference proteome</keyword>
<feature type="transmembrane region" description="Helical" evidence="2">
    <location>
        <begin position="68"/>
        <end position="87"/>
    </location>
</feature>
<accession>A0A511DUK1</accession>
<keyword evidence="2" id="KW-0812">Transmembrane</keyword>
<protein>
    <recommendedName>
        <fullName evidence="3">Zinc-ribbon domain-containing protein</fullName>
    </recommendedName>
</protein>
<keyword evidence="2" id="KW-0472">Membrane</keyword>
<gene>
    <name evidence="4" type="ORF">LKE01_13210</name>
</gene>
<sequence>MNEDTKFCIGCGKEIPAAAQFCPYCGSKQSALSGNANTQPPKADSNNAEAAPHSLARENSKQLWYKNWMVWAIIVLGVGLVTCIALLNSARTTVVMRPATSSKVNKKKTAAKKKDPNEIPSDSLIHPSKVGQWKNSPIIGKATLIGLGVKPNETLKDGPLSIKFKHAEVDKIHANTQDQLQEANDTFNKDNIPNDYSRIKIEYVVKNNSNRAIEFGGIKQVVYANGYQTNYDDDSMSDTGSTDEISPNAKRVEYALILLGKSTTTLKPTSIKILTDESDDAKSYDAVSNGITFSEDISYQA</sequence>
<evidence type="ECO:0000259" key="3">
    <source>
        <dbReference type="Pfam" id="PF13240"/>
    </source>
</evidence>
<feature type="domain" description="Zinc-ribbon" evidence="3">
    <location>
        <begin position="7"/>
        <end position="28"/>
    </location>
</feature>
<comment type="caution">
    <text evidence="4">The sequence shown here is derived from an EMBL/GenBank/DDBJ whole genome shotgun (WGS) entry which is preliminary data.</text>
</comment>
<dbReference type="AlphaFoldDB" id="A0A511DUK1"/>
<feature type="region of interest" description="Disordered" evidence="1">
    <location>
        <begin position="33"/>
        <end position="53"/>
    </location>
</feature>
<evidence type="ECO:0000313" key="5">
    <source>
        <dbReference type="Proteomes" id="UP000321893"/>
    </source>
</evidence>
<dbReference type="RefSeq" id="WP_056982299.1">
    <property type="nucleotide sequence ID" value="NZ_BJVK01000014.1"/>
</dbReference>
<feature type="region of interest" description="Disordered" evidence="1">
    <location>
        <begin position="99"/>
        <end position="126"/>
    </location>
</feature>
<keyword evidence="2" id="KW-1133">Transmembrane helix</keyword>
<reference evidence="4" key="1">
    <citation type="submission" date="2019-07" db="EMBL/GenBank/DDBJ databases">
        <title>Whole genome shotgun sequence of Lactobacillus kefiri NBRC 15888.</title>
        <authorList>
            <person name="Hosoyama A."/>
            <person name="Uohara A."/>
            <person name="Ohji S."/>
            <person name="Ichikawa N."/>
        </authorList>
    </citation>
    <scope>NUCLEOTIDE SEQUENCE [LARGE SCALE GENOMIC DNA]</scope>
    <source>
        <strain evidence="4">NBRC 15888</strain>
    </source>
</reference>
<evidence type="ECO:0000313" key="4">
    <source>
        <dbReference type="EMBL" id="GEL28501.1"/>
    </source>
</evidence>
<dbReference type="EMBL" id="BJVK01000014">
    <property type="protein sequence ID" value="GEL28501.1"/>
    <property type="molecule type" value="Genomic_DNA"/>
</dbReference>
<dbReference type="InterPro" id="IPR026870">
    <property type="entry name" value="Zinc_ribbon_dom"/>
</dbReference>
<feature type="compositionally biased region" description="Polar residues" evidence="1">
    <location>
        <begin position="33"/>
        <end position="48"/>
    </location>
</feature>
<dbReference type="Proteomes" id="UP000321893">
    <property type="component" value="Unassembled WGS sequence"/>
</dbReference>
<name>A0A511DUK1_LENKE</name>
<evidence type="ECO:0000256" key="2">
    <source>
        <dbReference type="SAM" id="Phobius"/>
    </source>
</evidence>
<evidence type="ECO:0000256" key="1">
    <source>
        <dbReference type="SAM" id="MobiDB-lite"/>
    </source>
</evidence>